<dbReference type="Proteomes" id="UP000621492">
    <property type="component" value="Unassembled WGS sequence"/>
</dbReference>
<organism evidence="3 4">
    <name type="scientific">Lentibacillus populi</name>
    <dbReference type="NCBI Taxonomy" id="1827502"/>
    <lineage>
        <taxon>Bacteria</taxon>
        <taxon>Bacillati</taxon>
        <taxon>Bacillota</taxon>
        <taxon>Bacilli</taxon>
        <taxon>Bacillales</taxon>
        <taxon>Bacillaceae</taxon>
        <taxon>Lentibacillus</taxon>
    </lineage>
</organism>
<proteinExistence type="predicted"/>
<dbReference type="PANTHER" id="PTHR30619:SF7">
    <property type="entry name" value="BETA-LACTAMASE DOMAIN PROTEIN"/>
    <property type="match status" value="1"/>
</dbReference>
<dbReference type="PANTHER" id="PTHR30619">
    <property type="entry name" value="DNA INTERNALIZATION/COMPETENCE PROTEIN COMEC/REC2"/>
    <property type="match status" value="1"/>
</dbReference>
<dbReference type="GO" id="GO:0016787">
    <property type="term" value="F:hydrolase activity"/>
    <property type="evidence" value="ECO:0007669"/>
    <property type="project" value="UniProtKB-KW"/>
</dbReference>
<dbReference type="SUPFAM" id="SSF56281">
    <property type="entry name" value="Metallo-hydrolase/oxidoreductase"/>
    <property type="match status" value="1"/>
</dbReference>
<keyword evidence="3" id="KW-0378">Hydrolase</keyword>
<dbReference type="InterPro" id="IPR036866">
    <property type="entry name" value="RibonucZ/Hydroxyglut_hydro"/>
</dbReference>
<dbReference type="InterPro" id="IPR052159">
    <property type="entry name" value="Competence_DNA_uptake"/>
</dbReference>
<accession>A0A9W5U1K3</accession>
<reference evidence="3" key="2">
    <citation type="submission" date="2020-09" db="EMBL/GenBank/DDBJ databases">
        <authorList>
            <person name="Sun Q."/>
            <person name="Zhou Y."/>
        </authorList>
    </citation>
    <scope>NUCLEOTIDE SEQUENCE</scope>
    <source>
        <strain evidence="3">CGMCC 1.15454</strain>
    </source>
</reference>
<gene>
    <name evidence="3" type="ORF">GCM10011409_38900</name>
</gene>
<dbReference type="CDD" id="cd07731">
    <property type="entry name" value="ComA-like_MBL-fold"/>
    <property type="match status" value="1"/>
</dbReference>
<sequence length="289" mass="32522">MRIFKVFNVVFILLLFTIPNPSFAAEQQQMKVHFIDVGQGDSILIETPSGKTILIDGGPPGAGKTVAEFLKKRRVKKIDLLIATHPDIDHIGGLPLIMKSFKVDKIIDSGKLHSTKTYVRYINQIQKHKIPVEIARENDVITLDPLVDMQILNSYAEHKNNNQSSIVLKVSFREVDFLLMGDSEQAQEKRIMQQKDIESDIYKVGHHGSNTSTSYPFLKLVKPKIAILTYSKKNHYGHPVDRVIRNLQRVHAMIYSTAVFGDISIVTNGQGYFVLTEKTPLDGLTEKAG</sequence>
<dbReference type="InterPro" id="IPR001279">
    <property type="entry name" value="Metallo-B-lactamas"/>
</dbReference>
<evidence type="ECO:0000259" key="2">
    <source>
        <dbReference type="SMART" id="SM00849"/>
    </source>
</evidence>
<keyword evidence="1" id="KW-0732">Signal</keyword>
<name>A0A9W5U1K3_9BACI</name>
<dbReference type="InterPro" id="IPR035681">
    <property type="entry name" value="ComA-like_MBL"/>
</dbReference>
<dbReference type="EMBL" id="BMJD01000047">
    <property type="protein sequence ID" value="GGB57641.1"/>
    <property type="molecule type" value="Genomic_DNA"/>
</dbReference>
<evidence type="ECO:0000256" key="1">
    <source>
        <dbReference type="SAM" id="SignalP"/>
    </source>
</evidence>
<dbReference type="Gene3D" id="3.60.15.10">
    <property type="entry name" value="Ribonuclease Z/Hydroxyacylglutathione hydrolase-like"/>
    <property type="match status" value="1"/>
</dbReference>
<dbReference type="AlphaFoldDB" id="A0A9W5U1K3"/>
<feature type="signal peptide" evidence="1">
    <location>
        <begin position="1"/>
        <end position="24"/>
    </location>
</feature>
<dbReference type="SMART" id="SM00849">
    <property type="entry name" value="Lactamase_B"/>
    <property type="match status" value="1"/>
</dbReference>
<feature type="chain" id="PRO_5040882437" evidence="1">
    <location>
        <begin position="25"/>
        <end position="289"/>
    </location>
</feature>
<reference evidence="3" key="1">
    <citation type="journal article" date="2014" name="Int. J. Syst. Evol. Microbiol.">
        <title>Complete genome sequence of Corynebacterium casei LMG S-19264T (=DSM 44701T), isolated from a smear-ripened cheese.</title>
        <authorList>
            <consortium name="US DOE Joint Genome Institute (JGI-PGF)"/>
            <person name="Walter F."/>
            <person name="Albersmeier A."/>
            <person name="Kalinowski J."/>
            <person name="Ruckert C."/>
        </authorList>
    </citation>
    <scope>NUCLEOTIDE SEQUENCE</scope>
    <source>
        <strain evidence="3">CGMCC 1.15454</strain>
    </source>
</reference>
<comment type="caution">
    <text evidence="3">The sequence shown here is derived from an EMBL/GenBank/DDBJ whole genome shotgun (WGS) entry which is preliminary data.</text>
</comment>
<evidence type="ECO:0000313" key="3">
    <source>
        <dbReference type="EMBL" id="GGB57641.1"/>
    </source>
</evidence>
<evidence type="ECO:0000313" key="4">
    <source>
        <dbReference type="Proteomes" id="UP000621492"/>
    </source>
</evidence>
<keyword evidence="4" id="KW-1185">Reference proteome</keyword>
<protein>
    <submittedName>
        <fullName evidence="3">MBL fold hydrolase</fullName>
    </submittedName>
</protein>
<feature type="domain" description="Metallo-beta-lactamase" evidence="2">
    <location>
        <begin position="39"/>
        <end position="232"/>
    </location>
</feature>
<dbReference type="Pfam" id="PF00753">
    <property type="entry name" value="Lactamase_B"/>
    <property type="match status" value="1"/>
</dbReference>